<evidence type="ECO:0000313" key="2">
    <source>
        <dbReference type="EMBL" id="EFY86700.1"/>
    </source>
</evidence>
<dbReference type="InParanoid" id="E9EBQ0"/>
<dbReference type="AlphaFoldDB" id="E9EBQ0"/>
<keyword evidence="3" id="KW-1185">Reference proteome</keyword>
<dbReference type="HOGENOM" id="CLU_119641_0_0_1"/>
<dbReference type="Proteomes" id="UP000002499">
    <property type="component" value="Unassembled WGS sequence"/>
</dbReference>
<name>E9EBQ0_METAQ</name>
<protein>
    <submittedName>
        <fullName evidence="2">Uncharacterized protein</fullName>
    </submittedName>
</protein>
<evidence type="ECO:0000256" key="1">
    <source>
        <dbReference type="SAM" id="MobiDB-lite"/>
    </source>
</evidence>
<dbReference type="EMBL" id="GL698541">
    <property type="protein sequence ID" value="EFY86700.1"/>
    <property type="molecule type" value="Genomic_DNA"/>
</dbReference>
<dbReference type="OMA" id="HEENTPQ"/>
<organism evidence="3">
    <name type="scientific">Metarhizium acridum (strain CQMa 102)</name>
    <dbReference type="NCBI Taxonomy" id="655827"/>
    <lineage>
        <taxon>Eukaryota</taxon>
        <taxon>Fungi</taxon>
        <taxon>Dikarya</taxon>
        <taxon>Ascomycota</taxon>
        <taxon>Pezizomycotina</taxon>
        <taxon>Sordariomycetes</taxon>
        <taxon>Hypocreomycetidae</taxon>
        <taxon>Hypocreales</taxon>
        <taxon>Clavicipitaceae</taxon>
        <taxon>Metarhizium</taxon>
    </lineage>
</organism>
<accession>E9EBQ0</accession>
<feature type="compositionally biased region" description="Low complexity" evidence="1">
    <location>
        <begin position="38"/>
        <end position="58"/>
    </location>
</feature>
<feature type="region of interest" description="Disordered" evidence="1">
    <location>
        <begin position="38"/>
        <end position="67"/>
    </location>
</feature>
<gene>
    <name evidence="2" type="ORF">MAC_07298</name>
</gene>
<feature type="compositionally biased region" description="Pro residues" evidence="1">
    <location>
        <begin position="109"/>
        <end position="126"/>
    </location>
</feature>
<proteinExistence type="predicted"/>
<feature type="region of interest" description="Disordered" evidence="1">
    <location>
        <begin position="91"/>
        <end position="136"/>
    </location>
</feature>
<reference evidence="2 3" key="1">
    <citation type="journal article" date="2011" name="PLoS Genet.">
        <title>Genome sequencing and comparative transcriptomics of the model entomopathogenic fungi Metarhizium anisopliae and M. acridum.</title>
        <authorList>
            <person name="Gao Q."/>
            <person name="Jin K."/>
            <person name="Ying S.H."/>
            <person name="Zhang Y."/>
            <person name="Xiao G."/>
            <person name="Shang Y."/>
            <person name="Duan Z."/>
            <person name="Hu X."/>
            <person name="Xie X.Q."/>
            <person name="Zhou G."/>
            <person name="Peng G."/>
            <person name="Luo Z."/>
            <person name="Huang W."/>
            <person name="Wang B."/>
            <person name="Fang W."/>
            <person name="Wang S."/>
            <person name="Zhong Y."/>
            <person name="Ma L.J."/>
            <person name="St Leger R.J."/>
            <person name="Zhao G.P."/>
            <person name="Pei Y."/>
            <person name="Feng M.G."/>
            <person name="Xia Y."/>
            <person name="Wang C."/>
        </authorList>
    </citation>
    <scope>NUCLEOTIDE SEQUENCE [LARGE SCALE GENOMIC DNA]</scope>
    <source>
        <strain evidence="2 3">CQMa 102</strain>
    </source>
</reference>
<evidence type="ECO:0000313" key="3">
    <source>
        <dbReference type="Proteomes" id="UP000002499"/>
    </source>
</evidence>
<dbReference type="OrthoDB" id="4941401at2759"/>
<sequence length="156" mass="17155">MEASDTTASSPYDTPNSIFSSTLYAILNEMFKSQFPDSIEASSSTGSSSAISSDTFFSMLDGSGEDEENTAQALIDIINGILGPIRESGRIMSDESWASGADDNDPEPHPPLSPPKTPPPFWPRPSPHNRNEQDQIDVWDMIIDEEEVREAEWESL</sequence>